<reference evidence="1 2" key="1">
    <citation type="submission" date="2022-10" db="EMBL/GenBank/DDBJ databases">
        <title>Draft genome assembly of moderately radiation resistant bacterium Metabacillus halosaccharovorans.</title>
        <authorList>
            <person name="Pal S."/>
            <person name="Gopinathan A."/>
        </authorList>
    </citation>
    <scope>NUCLEOTIDE SEQUENCE [LARGE SCALE GENOMIC DNA]</scope>
    <source>
        <strain evidence="1 2">VITHBRA001</strain>
    </source>
</reference>
<dbReference type="SUPFAM" id="SSF55961">
    <property type="entry name" value="Bet v1-like"/>
    <property type="match status" value="1"/>
</dbReference>
<dbReference type="Proteomes" id="UP001526147">
    <property type="component" value="Unassembled WGS sequence"/>
</dbReference>
<gene>
    <name evidence="1" type="ORF">OIH86_05160</name>
</gene>
<organism evidence="1 2">
    <name type="scientific">Metabacillus halosaccharovorans</name>
    <dbReference type="NCBI Taxonomy" id="930124"/>
    <lineage>
        <taxon>Bacteria</taxon>
        <taxon>Bacillati</taxon>
        <taxon>Bacillota</taxon>
        <taxon>Bacilli</taxon>
        <taxon>Bacillales</taxon>
        <taxon>Bacillaceae</taxon>
        <taxon>Metabacillus</taxon>
    </lineage>
</organism>
<name>A0ABT3DD95_9BACI</name>
<evidence type="ECO:0000313" key="2">
    <source>
        <dbReference type="Proteomes" id="UP001526147"/>
    </source>
</evidence>
<proteinExistence type="predicted"/>
<dbReference type="Pfam" id="PF10604">
    <property type="entry name" value="Polyketide_cyc2"/>
    <property type="match status" value="1"/>
</dbReference>
<protein>
    <submittedName>
        <fullName evidence="1">SRPBCC family protein</fullName>
    </submittedName>
</protein>
<sequence length="151" mass="17086">MSICFEVIRTVKVTKQRAYFGLLDLDSAQNWMKGLVKIERMDEGPLKVGSEWRETRKMFGTEATEHFEVIELKEPHKIVLRCDGTKGTTGKGEFVFTYILSSKNDSTEIKLDGEINGLTGLAKFFGKMMAGTFKKACAKDLDSLKSYLEKQ</sequence>
<dbReference type="InterPro" id="IPR023393">
    <property type="entry name" value="START-like_dom_sf"/>
</dbReference>
<accession>A0ABT3DD95</accession>
<evidence type="ECO:0000313" key="1">
    <source>
        <dbReference type="EMBL" id="MCV9885035.1"/>
    </source>
</evidence>
<dbReference type="EMBL" id="JAOYEY010000028">
    <property type="protein sequence ID" value="MCV9885035.1"/>
    <property type="molecule type" value="Genomic_DNA"/>
</dbReference>
<keyword evidence="2" id="KW-1185">Reference proteome</keyword>
<dbReference type="RefSeq" id="WP_264141901.1">
    <property type="nucleotide sequence ID" value="NZ_JAOYEY010000028.1"/>
</dbReference>
<comment type="caution">
    <text evidence="1">The sequence shown here is derived from an EMBL/GenBank/DDBJ whole genome shotgun (WGS) entry which is preliminary data.</text>
</comment>
<dbReference type="Gene3D" id="3.30.530.20">
    <property type="match status" value="1"/>
</dbReference>
<dbReference type="InterPro" id="IPR019587">
    <property type="entry name" value="Polyketide_cyclase/dehydratase"/>
</dbReference>